<organism evidence="4 5">
    <name type="scientific">Humidesulfovibrio mexicanus</name>
    <dbReference type="NCBI Taxonomy" id="147047"/>
    <lineage>
        <taxon>Bacteria</taxon>
        <taxon>Pseudomonadati</taxon>
        <taxon>Thermodesulfobacteriota</taxon>
        <taxon>Desulfovibrionia</taxon>
        <taxon>Desulfovibrionales</taxon>
        <taxon>Desulfovibrionaceae</taxon>
        <taxon>Humidesulfovibrio</taxon>
    </lineage>
</organism>
<evidence type="ECO:0000313" key="4">
    <source>
        <dbReference type="EMBL" id="SNR67362.1"/>
    </source>
</evidence>
<name>A0A238Y8U8_9BACT</name>
<dbReference type="InterPro" id="IPR007492">
    <property type="entry name" value="LytTR_DNA-bd_dom"/>
</dbReference>
<keyword evidence="1" id="KW-0597">Phosphoprotein</keyword>
<dbReference type="SMART" id="SM00448">
    <property type="entry name" value="REC"/>
    <property type="match status" value="1"/>
</dbReference>
<dbReference type="GO" id="GO:0003677">
    <property type="term" value="F:DNA binding"/>
    <property type="evidence" value="ECO:0007669"/>
    <property type="project" value="InterPro"/>
</dbReference>
<dbReference type="Pfam" id="PF00072">
    <property type="entry name" value="Response_reg"/>
    <property type="match status" value="1"/>
</dbReference>
<dbReference type="PANTHER" id="PTHR37299">
    <property type="entry name" value="TRANSCRIPTIONAL REGULATOR-RELATED"/>
    <property type="match status" value="1"/>
</dbReference>
<dbReference type="SMART" id="SM00850">
    <property type="entry name" value="LytTR"/>
    <property type="match status" value="1"/>
</dbReference>
<evidence type="ECO:0000313" key="5">
    <source>
        <dbReference type="Proteomes" id="UP000198324"/>
    </source>
</evidence>
<feature type="domain" description="HTH LytTR-type" evidence="3">
    <location>
        <begin position="153"/>
        <end position="261"/>
    </location>
</feature>
<dbReference type="InterPro" id="IPR001789">
    <property type="entry name" value="Sig_transdc_resp-reg_receiver"/>
</dbReference>
<dbReference type="EMBL" id="FZOC01000001">
    <property type="protein sequence ID" value="SNR67362.1"/>
    <property type="molecule type" value="Genomic_DNA"/>
</dbReference>
<dbReference type="InterPro" id="IPR011006">
    <property type="entry name" value="CheY-like_superfamily"/>
</dbReference>
<dbReference type="SUPFAM" id="SSF52172">
    <property type="entry name" value="CheY-like"/>
    <property type="match status" value="1"/>
</dbReference>
<dbReference type="Gene3D" id="3.40.50.2300">
    <property type="match status" value="1"/>
</dbReference>
<evidence type="ECO:0000259" key="2">
    <source>
        <dbReference type="PROSITE" id="PS50110"/>
    </source>
</evidence>
<dbReference type="PROSITE" id="PS50930">
    <property type="entry name" value="HTH_LYTTR"/>
    <property type="match status" value="1"/>
</dbReference>
<dbReference type="RefSeq" id="WP_235641480.1">
    <property type="nucleotide sequence ID" value="NZ_FZOC01000001.1"/>
</dbReference>
<dbReference type="GO" id="GO:0000156">
    <property type="term" value="F:phosphorelay response regulator activity"/>
    <property type="evidence" value="ECO:0007669"/>
    <property type="project" value="InterPro"/>
</dbReference>
<evidence type="ECO:0000259" key="3">
    <source>
        <dbReference type="PROSITE" id="PS50930"/>
    </source>
</evidence>
<evidence type="ECO:0000256" key="1">
    <source>
        <dbReference type="PROSITE-ProRule" id="PRU00169"/>
    </source>
</evidence>
<dbReference type="AlphaFoldDB" id="A0A238Y8U8"/>
<protein>
    <submittedName>
        <fullName evidence="4">Two component transcriptional regulator, LytTR family</fullName>
    </submittedName>
</protein>
<keyword evidence="5" id="KW-1185">Reference proteome</keyword>
<proteinExistence type="predicted"/>
<gene>
    <name evidence="4" type="ORF">SAMN04488503_0776</name>
</gene>
<accession>A0A238Y8U8</accession>
<dbReference type="Gene3D" id="2.40.50.1020">
    <property type="entry name" value="LytTr DNA-binding domain"/>
    <property type="match status" value="1"/>
</dbReference>
<sequence>MTAPHLRALIVDDEAPARDELLYLLEAHPDVEAAQAAGAREAMSALAHGGFDLVFQDIQMPGEDGFAVLAAAQELERPPLFVFVTAFDQHAIRAFEENAADYLLKPVAPDRLAKSLGRVRRALAEPAPQDLSLAIERLLSSAGRDAARPLGRIAVEQGGRIALIPTSSILFIEADEKRLVAVTACERLTCHGLPTLAKAAERLTGQAFFQANRAQLVNLEHIVEFTPWFGGKYCVVMADPARTEVTVSRNRVRAFKQRLGI</sequence>
<dbReference type="PANTHER" id="PTHR37299:SF1">
    <property type="entry name" value="STAGE 0 SPORULATION PROTEIN A HOMOLOG"/>
    <property type="match status" value="1"/>
</dbReference>
<dbReference type="Proteomes" id="UP000198324">
    <property type="component" value="Unassembled WGS sequence"/>
</dbReference>
<reference evidence="4 5" key="1">
    <citation type="submission" date="2017-06" db="EMBL/GenBank/DDBJ databases">
        <authorList>
            <person name="Kim H.J."/>
            <person name="Triplett B.A."/>
        </authorList>
    </citation>
    <scope>NUCLEOTIDE SEQUENCE [LARGE SCALE GENOMIC DNA]</scope>
    <source>
        <strain evidence="4 5">DSM 13116</strain>
    </source>
</reference>
<dbReference type="PROSITE" id="PS50110">
    <property type="entry name" value="RESPONSE_REGULATORY"/>
    <property type="match status" value="1"/>
</dbReference>
<feature type="domain" description="Response regulatory" evidence="2">
    <location>
        <begin position="7"/>
        <end position="120"/>
    </location>
</feature>
<feature type="modified residue" description="4-aspartylphosphate" evidence="1">
    <location>
        <position position="57"/>
    </location>
</feature>
<dbReference type="Pfam" id="PF04397">
    <property type="entry name" value="LytTR"/>
    <property type="match status" value="1"/>
</dbReference>
<dbReference type="InterPro" id="IPR046947">
    <property type="entry name" value="LytR-like"/>
</dbReference>